<evidence type="ECO:0000256" key="1">
    <source>
        <dbReference type="SAM" id="MobiDB-lite"/>
    </source>
</evidence>
<dbReference type="OrthoDB" id="3264102at2759"/>
<gene>
    <name evidence="2" type="ORF">M378DRAFT_95487</name>
</gene>
<sequence length="88" mass="9372">MGSLCSRLAGTHTEAHVLQPVDGNEDPRPYNPRAAAAAAAEQRLRAAHGRGTHPSNPNQGRLAAQAAKPVKTVPEPKQEVQLVVRHQS</sequence>
<dbReference type="HOGENOM" id="CLU_162866_0_0_1"/>
<name>A0A0C2TU22_AMAMK</name>
<dbReference type="InParanoid" id="A0A0C2TU22"/>
<evidence type="ECO:0000313" key="2">
    <source>
        <dbReference type="EMBL" id="KIL70814.1"/>
    </source>
</evidence>
<organism evidence="2 3">
    <name type="scientific">Amanita muscaria (strain Koide BX008)</name>
    <dbReference type="NCBI Taxonomy" id="946122"/>
    <lineage>
        <taxon>Eukaryota</taxon>
        <taxon>Fungi</taxon>
        <taxon>Dikarya</taxon>
        <taxon>Basidiomycota</taxon>
        <taxon>Agaricomycotina</taxon>
        <taxon>Agaricomycetes</taxon>
        <taxon>Agaricomycetidae</taxon>
        <taxon>Agaricales</taxon>
        <taxon>Pluteineae</taxon>
        <taxon>Amanitaceae</taxon>
        <taxon>Amanita</taxon>
    </lineage>
</organism>
<keyword evidence="3" id="KW-1185">Reference proteome</keyword>
<dbReference type="Proteomes" id="UP000054549">
    <property type="component" value="Unassembled WGS sequence"/>
</dbReference>
<feature type="region of interest" description="Disordered" evidence="1">
    <location>
        <begin position="1"/>
        <end position="88"/>
    </location>
</feature>
<dbReference type="EMBL" id="KN818223">
    <property type="protein sequence ID" value="KIL70814.1"/>
    <property type="molecule type" value="Genomic_DNA"/>
</dbReference>
<dbReference type="AlphaFoldDB" id="A0A0C2TU22"/>
<accession>A0A0C2TU22</accession>
<evidence type="ECO:0000313" key="3">
    <source>
        <dbReference type="Proteomes" id="UP000054549"/>
    </source>
</evidence>
<protein>
    <submittedName>
        <fullName evidence="2">Uncharacterized protein</fullName>
    </submittedName>
</protein>
<reference evidence="2 3" key="1">
    <citation type="submission" date="2014-04" db="EMBL/GenBank/DDBJ databases">
        <title>Evolutionary Origins and Diversification of the Mycorrhizal Mutualists.</title>
        <authorList>
            <consortium name="DOE Joint Genome Institute"/>
            <consortium name="Mycorrhizal Genomics Consortium"/>
            <person name="Kohler A."/>
            <person name="Kuo A."/>
            <person name="Nagy L.G."/>
            <person name="Floudas D."/>
            <person name="Copeland A."/>
            <person name="Barry K.W."/>
            <person name="Cichocki N."/>
            <person name="Veneault-Fourrey C."/>
            <person name="LaButti K."/>
            <person name="Lindquist E.A."/>
            <person name="Lipzen A."/>
            <person name="Lundell T."/>
            <person name="Morin E."/>
            <person name="Murat C."/>
            <person name="Riley R."/>
            <person name="Ohm R."/>
            <person name="Sun H."/>
            <person name="Tunlid A."/>
            <person name="Henrissat B."/>
            <person name="Grigoriev I.V."/>
            <person name="Hibbett D.S."/>
            <person name="Martin F."/>
        </authorList>
    </citation>
    <scope>NUCLEOTIDE SEQUENCE [LARGE SCALE GENOMIC DNA]</scope>
    <source>
        <strain evidence="2 3">Koide BX008</strain>
    </source>
</reference>
<proteinExistence type="predicted"/>